<comment type="caution">
    <text evidence="1">The sequence shown here is derived from an EMBL/GenBank/DDBJ whole genome shotgun (WGS) entry which is preliminary data.</text>
</comment>
<name>A0AAE1TS57_9EUCA</name>
<dbReference type="Proteomes" id="UP001292094">
    <property type="component" value="Unassembled WGS sequence"/>
</dbReference>
<reference evidence="1" key="1">
    <citation type="submission" date="2023-11" db="EMBL/GenBank/DDBJ databases">
        <title>Genome assemblies of two species of porcelain crab, Petrolisthes cinctipes and Petrolisthes manimaculis (Anomura: Porcellanidae).</title>
        <authorList>
            <person name="Angst P."/>
        </authorList>
    </citation>
    <scope>NUCLEOTIDE SEQUENCE</scope>
    <source>
        <strain evidence="1">PB745_02</strain>
        <tissue evidence="1">Gill</tissue>
    </source>
</reference>
<evidence type="ECO:0000313" key="2">
    <source>
        <dbReference type="Proteomes" id="UP001292094"/>
    </source>
</evidence>
<gene>
    <name evidence="1" type="ORF">Pmani_031674</name>
</gene>
<dbReference type="EMBL" id="JAWZYT010003998">
    <property type="protein sequence ID" value="KAK4295787.1"/>
    <property type="molecule type" value="Genomic_DNA"/>
</dbReference>
<sequence>MAKEFQVNINEGLGLSPSELRVCSKNTFPLHTLAQDHHLLRVIIAQEGDEARSQEKVKLTQVVAVIPPTTSSCKSKRCY</sequence>
<proteinExistence type="predicted"/>
<organism evidence="1 2">
    <name type="scientific">Petrolisthes manimaculis</name>
    <dbReference type="NCBI Taxonomy" id="1843537"/>
    <lineage>
        <taxon>Eukaryota</taxon>
        <taxon>Metazoa</taxon>
        <taxon>Ecdysozoa</taxon>
        <taxon>Arthropoda</taxon>
        <taxon>Crustacea</taxon>
        <taxon>Multicrustacea</taxon>
        <taxon>Malacostraca</taxon>
        <taxon>Eumalacostraca</taxon>
        <taxon>Eucarida</taxon>
        <taxon>Decapoda</taxon>
        <taxon>Pleocyemata</taxon>
        <taxon>Anomura</taxon>
        <taxon>Galatheoidea</taxon>
        <taxon>Porcellanidae</taxon>
        <taxon>Petrolisthes</taxon>
    </lineage>
</organism>
<dbReference type="AlphaFoldDB" id="A0AAE1TS57"/>
<protein>
    <submittedName>
        <fullName evidence="1">Uncharacterized protein</fullName>
    </submittedName>
</protein>
<keyword evidence="2" id="KW-1185">Reference proteome</keyword>
<accession>A0AAE1TS57</accession>
<evidence type="ECO:0000313" key="1">
    <source>
        <dbReference type="EMBL" id="KAK4295787.1"/>
    </source>
</evidence>